<gene>
    <name evidence="1" type="ORF">HNR60_000745</name>
</gene>
<reference evidence="1 2" key="1">
    <citation type="submission" date="2020-08" db="EMBL/GenBank/DDBJ databases">
        <title>Genomic Encyclopedia of Type Strains, Phase IV (KMG-IV): sequencing the most valuable type-strain genomes for metagenomic binning, comparative biology and taxonomic classification.</title>
        <authorList>
            <person name="Goeker M."/>
        </authorList>
    </citation>
    <scope>NUCLEOTIDE SEQUENCE [LARGE SCALE GENOMIC DNA]</scope>
    <source>
        <strain evidence="1 2">DSM 12706</strain>
    </source>
</reference>
<comment type="caution">
    <text evidence="1">The sequence shown here is derived from an EMBL/GenBank/DDBJ whole genome shotgun (WGS) entry which is preliminary data.</text>
</comment>
<sequence length="163" mass="18393">MASRPVSAQHLKAGADYLKALRALGLNPNFLGWGWDIASAQWTLVLVTSIIDAGGPLALNKLLFHAYNAEATPKEISPFIVRIFSSEIIPDDFYLLGEKNLRIDTVNGERSELPPIENIQRTFLGVELEMINSYQNLPLKKLKYIERRKAWNRFKGNVERLAA</sequence>
<keyword evidence="2" id="KW-1185">Reference proteome</keyword>
<accession>A0A7W7Z142</accession>
<evidence type="ECO:0000313" key="1">
    <source>
        <dbReference type="EMBL" id="MBB5046003.1"/>
    </source>
</evidence>
<proteinExistence type="predicted"/>
<dbReference type="EMBL" id="JACHIH010000003">
    <property type="protein sequence ID" value="MBB5046003.1"/>
    <property type="molecule type" value="Genomic_DNA"/>
</dbReference>
<dbReference type="Proteomes" id="UP000542353">
    <property type="component" value="Unassembled WGS sequence"/>
</dbReference>
<dbReference type="RefSeq" id="WP_184254423.1">
    <property type="nucleotide sequence ID" value="NZ_JACHIH010000003.1"/>
</dbReference>
<name>A0A7W7Z142_9BRAD</name>
<protein>
    <submittedName>
        <fullName evidence="1">Uncharacterized protein</fullName>
    </submittedName>
</protein>
<evidence type="ECO:0000313" key="2">
    <source>
        <dbReference type="Proteomes" id="UP000542353"/>
    </source>
</evidence>
<organism evidence="1 2">
    <name type="scientific">Rhodopseudomonas rhenobacensis</name>
    <dbReference type="NCBI Taxonomy" id="87461"/>
    <lineage>
        <taxon>Bacteria</taxon>
        <taxon>Pseudomonadati</taxon>
        <taxon>Pseudomonadota</taxon>
        <taxon>Alphaproteobacteria</taxon>
        <taxon>Hyphomicrobiales</taxon>
        <taxon>Nitrobacteraceae</taxon>
        <taxon>Rhodopseudomonas</taxon>
    </lineage>
</organism>
<dbReference type="AlphaFoldDB" id="A0A7W7Z142"/>